<sequence length="133" mass="13999">MPDTPKHWTARTLSRFLALATVVAALLIGFLPIQVERGPDGTVACEALLLPVDGVSVDRPGAVDDPDLDDLDWLLRITATQLAEESLCEQARQGRLAWLVLVTGLGAAASLAAGAAYRRDESSAASSTSQTEA</sequence>
<evidence type="ECO:0000256" key="1">
    <source>
        <dbReference type="SAM" id="Phobius"/>
    </source>
</evidence>
<dbReference type="KEGG" id="agf:ET445_03330"/>
<name>A0A4P6FA95_9MICO</name>
<keyword evidence="1" id="KW-0472">Membrane</keyword>
<dbReference type="EMBL" id="CP035491">
    <property type="protein sequence ID" value="QAY72516.1"/>
    <property type="molecule type" value="Genomic_DNA"/>
</dbReference>
<keyword evidence="1" id="KW-0812">Transmembrane</keyword>
<proteinExistence type="predicted"/>
<dbReference type="AlphaFoldDB" id="A0A4P6FA95"/>
<keyword evidence="1" id="KW-1133">Transmembrane helix</keyword>
<evidence type="ECO:0008006" key="4">
    <source>
        <dbReference type="Google" id="ProtNLM"/>
    </source>
</evidence>
<reference evidence="2 3" key="1">
    <citation type="submission" date="2019-01" db="EMBL/GenBank/DDBJ databases">
        <title>Genome sequencing of strain FW100M-8.</title>
        <authorList>
            <person name="Heo J."/>
            <person name="Kim S.-J."/>
            <person name="Kim J.-S."/>
            <person name="Hong S.-B."/>
            <person name="Kwon S.-W."/>
        </authorList>
    </citation>
    <scope>NUCLEOTIDE SEQUENCE [LARGE SCALE GENOMIC DNA]</scope>
    <source>
        <strain evidence="2 3">FW100M-8</strain>
    </source>
</reference>
<keyword evidence="3" id="KW-1185">Reference proteome</keyword>
<accession>A0A4P6FA95</accession>
<evidence type="ECO:0000313" key="2">
    <source>
        <dbReference type="EMBL" id="QAY72516.1"/>
    </source>
</evidence>
<evidence type="ECO:0000313" key="3">
    <source>
        <dbReference type="Proteomes" id="UP000291259"/>
    </source>
</evidence>
<organism evidence="2 3">
    <name type="scientific">Agromyces protaetiae</name>
    <dbReference type="NCBI Taxonomy" id="2509455"/>
    <lineage>
        <taxon>Bacteria</taxon>
        <taxon>Bacillati</taxon>
        <taxon>Actinomycetota</taxon>
        <taxon>Actinomycetes</taxon>
        <taxon>Micrococcales</taxon>
        <taxon>Microbacteriaceae</taxon>
        <taxon>Agromyces</taxon>
    </lineage>
</organism>
<feature type="transmembrane region" description="Helical" evidence="1">
    <location>
        <begin position="12"/>
        <end position="33"/>
    </location>
</feature>
<feature type="transmembrane region" description="Helical" evidence="1">
    <location>
        <begin position="96"/>
        <end position="117"/>
    </location>
</feature>
<protein>
    <recommendedName>
        <fullName evidence="4">Transmembrane protein</fullName>
    </recommendedName>
</protein>
<dbReference type="Proteomes" id="UP000291259">
    <property type="component" value="Chromosome"/>
</dbReference>
<gene>
    <name evidence="2" type="ORF">ET445_03330</name>
</gene>
<dbReference type="RefSeq" id="WP_129188818.1">
    <property type="nucleotide sequence ID" value="NZ_CP035491.1"/>
</dbReference>